<organism evidence="1 2">
    <name type="scientific">Prevotella scopos JCM 17725</name>
    <dbReference type="NCBI Taxonomy" id="1236518"/>
    <lineage>
        <taxon>Bacteria</taxon>
        <taxon>Pseudomonadati</taxon>
        <taxon>Bacteroidota</taxon>
        <taxon>Bacteroidia</taxon>
        <taxon>Bacteroidales</taxon>
        <taxon>Prevotellaceae</taxon>
        <taxon>Prevotella</taxon>
    </lineage>
</organism>
<dbReference type="EMBL" id="FQWA01000016">
    <property type="protein sequence ID" value="SHF89868.1"/>
    <property type="molecule type" value="Genomic_DNA"/>
</dbReference>
<protein>
    <recommendedName>
        <fullName evidence="3">Transposase</fullName>
    </recommendedName>
</protein>
<evidence type="ECO:0000313" key="1">
    <source>
        <dbReference type="EMBL" id="SHF89868.1"/>
    </source>
</evidence>
<keyword evidence="2" id="KW-1185">Reference proteome</keyword>
<dbReference type="Proteomes" id="UP000184105">
    <property type="component" value="Unassembled WGS sequence"/>
</dbReference>
<dbReference type="AlphaFoldDB" id="A0AAX2F4R2"/>
<reference evidence="1 2" key="1">
    <citation type="submission" date="2016-11" db="EMBL/GenBank/DDBJ databases">
        <authorList>
            <person name="Varghese N."/>
            <person name="Submissions S."/>
        </authorList>
    </citation>
    <scope>NUCLEOTIDE SEQUENCE [LARGE SCALE GENOMIC DNA]</scope>
    <source>
        <strain evidence="1 2">DSM 22613</strain>
    </source>
</reference>
<proteinExistence type="predicted"/>
<name>A0AAX2F4R2_9BACT</name>
<evidence type="ECO:0000313" key="2">
    <source>
        <dbReference type="Proteomes" id="UP000184105"/>
    </source>
</evidence>
<dbReference type="RefSeq" id="WP_234967248.1">
    <property type="nucleotide sequence ID" value="NZ_BAKP01000028.1"/>
</dbReference>
<comment type="caution">
    <text evidence="1">The sequence shown here is derived from an EMBL/GenBank/DDBJ whole genome shotgun (WGS) entry which is preliminary data.</text>
</comment>
<gene>
    <name evidence="1" type="ORF">SAMN05444364_11624</name>
</gene>
<accession>A0AAX2F4R2</accession>
<sequence length="69" mass="7973">MFVRKKKNRSGTTSIVVVDKHGGKFKELHTVGIARDESEIDILCLQGRRWINRYLGIQEIDFDGPEDKK</sequence>
<evidence type="ECO:0008006" key="3">
    <source>
        <dbReference type="Google" id="ProtNLM"/>
    </source>
</evidence>